<dbReference type="EMBL" id="KN403246">
    <property type="protein sequence ID" value="KHG15226.1"/>
    <property type="molecule type" value="Genomic_DNA"/>
</dbReference>
<dbReference type="Proteomes" id="UP000032142">
    <property type="component" value="Unassembled WGS sequence"/>
</dbReference>
<accession>A0A0B0P610</accession>
<sequence>MNQTLMSHTYTYHVAKYTSQIHIYIYISIMYNLHHISNNQLTLFSNK</sequence>
<reference evidence="3" key="2">
    <citation type="submission" date="2014-09" db="EMBL/GenBank/DDBJ databases">
        <authorList>
            <person name="Mudge J."/>
            <person name="Ramaraj T."/>
            <person name="Lindquist I.E."/>
            <person name="Bharti A.K."/>
            <person name="Sundararajan A."/>
            <person name="Cameron C.T."/>
            <person name="Woodward J.E."/>
            <person name="May G.D."/>
            <person name="Brubaker C."/>
            <person name="Broadhvest J."/>
            <person name="Wilkins T.A."/>
        </authorList>
    </citation>
    <scope>NUCLEOTIDE SEQUENCE</scope>
    <source>
        <strain evidence="3">cv. AKA8401</strain>
    </source>
</reference>
<evidence type="ECO:0000313" key="1">
    <source>
        <dbReference type="EMBL" id="KHG15226.1"/>
    </source>
</evidence>
<dbReference type="AlphaFoldDB" id="A0A0B0P610"/>
<reference evidence="2" key="1">
    <citation type="submission" date="2014-09" db="EMBL/GenBank/DDBJ databases">
        <title>G. arboreum L. cv. AKA8401 A2 genome assembly version 1.0.</title>
        <authorList>
            <person name="Mudge J."/>
            <person name="Ramaraj T."/>
            <person name="Lindquist I.E."/>
            <person name="Bharti A.K."/>
            <person name="Sundararajan A."/>
            <person name="Cameron C.T."/>
            <person name="Woodward J.E."/>
            <person name="May G.D."/>
            <person name="Brubaker C."/>
            <person name="Broadhvest J."/>
            <person name="Wilkins T.A."/>
        </authorList>
    </citation>
    <scope>NUCLEOTIDE SEQUENCE</scope>
</reference>
<evidence type="ECO:0000313" key="3">
    <source>
        <dbReference type="Proteomes" id="UP000032142"/>
    </source>
</evidence>
<name>A0A0B0P610_GOSAR</name>
<keyword evidence="3" id="KW-1185">Reference proteome</keyword>
<gene>
    <name evidence="2" type="ORF">F383_04605</name>
    <name evidence="1" type="ORF">F383_20391</name>
</gene>
<proteinExistence type="predicted"/>
<dbReference type="EMBL" id="KN415872">
    <property type="protein sequence ID" value="KHG20500.1"/>
    <property type="molecule type" value="Genomic_DNA"/>
</dbReference>
<protein>
    <submittedName>
        <fullName evidence="2">Uncharacterized protein</fullName>
    </submittedName>
</protein>
<evidence type="ECO:0000313" key="2">
    <source>
        <dbReference type="EMBL" id="KHG20500.1"/>
    </source>
</evidence>
<organism evidence="2 3">
    <name type="scientific">Gossypium arboreum</name>
    <name type="common">Tree cotton</name>
    <name type="synonym">Gossypium nanking</name>
    <dbReference type="NCBI Taxonomy" id="29729"/>
    <lineage>
        <taxon>Eukaryota</taxon>
        <taxon>Viridiplantae</taxon>
        <taxon>Streptophyta</taxon>
        <taxon>Embryophyta</taxon>
        <taxon>Tracheophyta</taxon>
        <taxon>Spermatophyta</taxon>
        <taxon>Magnoliopsida</taxon>
        <taxon>eudicotyledons</taxon>
        <taxon>Gunneridae</taxon>
        <taxon>Pentapetalae</taxon>
        <taxon>rosids</taxon>
        <taxon>malvids</taxon>
        <taxon>Malvales</taxon>
        <taxon>Malvaceae</taxon>
        <taxon>Malvoideae</taxon>
        <taxon>Gossypium</taxon>
    </lineage>
</organism>